<dbReference type="PROSITE" id="PS50110">
    <property type="entry name" value="RESPONSE_REGULATORY"/>
    <property type="match status" value="1"/>
</dbReference>
<organism evidence="3 4">
    <name type="scientific">Bradyrhizobium stylosanthis</name>
    <dbReference type="NCBI Taxonomy" id="1803665"/>
    <lineage>
        <taxon>Bacteria</taxon>
        <taxon>Pseudomonadati</taxon>
        <taxon>Pseudomonadota</taxon>
        <taxon>Alphaproteobacteria</taxon>
        <taxon>Hyphomicrobiales</taxon>
        <taxon>Nitrobacteraceae</taxon>
        <taxon>Bradyrhizobium</taxon>
    </lineage>
</organism>
<gene>
    <name evidence="3" type="ORF">FBZ96_10225</name>
</gene>
<evidence type="ECO:0000313" key="3">
    <source>
        <dbReference type="EMBL" id="TWB03554.1"/>
    </source>
</evidence>
<name>A0A560E2E6_9BRAD</name>
<dbReference type="AlphaFoldDB" id="A0A560E2E6"/>
<evidence type="ECO:0000256" key="1">
    <source>
        <dbReference type="PROSITE-ProRule" id="PRU00169"/>
    </source>
</evidence>
<feature type="domain" description="Response regulatory" evidence="2">
    <location>
        <begin position="1"/>
        <end position="113"/>
    </location>
</feature>
<sequence length="113" mass="12175">MLRTLGHEVLEAPDAPTALDMLASNSIDTLVTDVGLPRVSGTILARQARAKQGGLCHRPAEGGPTSVGEGWSRDAFEEIAEELQHRFGRDVPAYLEGFIERHGSEVAIQLSLL</sequence>
<evidence type="ECO:0000313" key="4">
    <source>
        <dbReference type="Proteomes" id="UP000319949"/>
    </source>
</evidence>
<dbReference type="SUPFAM" id="SSF52172">
    <property type="entry name" value="CheY-like"/>
    <property type="match status" value="1"/>
</dbReference>
<keyword evidence="1" id="KW-0597">Phosphoprotein</keyword>
<proteinExistence type="predicted"/>
<protein>
    <submittedName>
        <fullName evidence="3">Response regulator receiver domain-containing protein</fullName>
    </submittedName>
</protein>
<comment type="caution">
    <text evidence="3">The sequence shown here is derived from an EMBL/GenBank/DDBJ whole genome shotgun (WGS) entry which is preliminary data.</text>
</comment>
<dbReference type="EMBL" id="VITK01000002">
    <property type="protein sequence ID" value="TWB03554.1"/>
    <property type="molecule type" value="Genomic_DNA"/>
</dbReference>
<dbReference type="GO" id="GO:0000160">
    <property type="term" value="P:phosphorelay signal transduction system"/>
    <property type="evidence" value="ECO:0007669"/>
    <property type="project" value="InterPro"/>
</dbReference>
<accession>A0A560E2E6</accession>
<evidence type="ECO:0000259" key="2">
    <source>
        <dbReference type="PROSITE" id="PS50110"/>
    </source>
</evidence>
<feature type="modified residue" description="4-aspartylphosphate" evidence="1">
    <location>
        <position position="33"/>
    </location>
</feature>
<dbReference type="InterPro" id="IPR001789">
    <property type="entry name" value="Sig_transdc_resp-reg_receiver"/>
</dbReference>
<reference evidence="3 4" key="1">
    <citation type="submission" date="2019-06" db="EMBL/GenBank/DDBJ databases">
        <title>Genomic Encyclopedia of Type Strains, Phase IV (KMG-V): Genome sequencing to study the core and pangenomes of soil and plant-associated prokaryotes.</title>
        <authorList>
            <person name="Whitman W."/>
        </authorList>
    </citation>
    <scope>NUCLEOTIDE SEQUENCE [LARGE SCALE GENOMIC DNA]</scope>
    <source>
        <strain evidence="3 4">BR 510</strain>
    </source>
</reference>
<keyword evidence="4" id="KW-1185">Reference proteome</keyword>
<dbReference type="InterPro" id="IPR011006">
    <property type="entry name" value="CheY-like_superfamily"/>
</dbReference>
<dbReference type="Gene3D" id="3.40.50.2300">
    <property type="match status" value="1"/>
</dbReference>
<dbReference type="Proteomes" id="UP000319949">
    <property type="component" value="Unassembled WGS sequence"/>
</dbReference>